<evidence type="ECO:0000313" key="10">
    <source>
        <dbReference type="Proteomes" id="UP000321580"/>
    </source>
</evidence>
<evidence type="ECO:0000259" key="8">
    <source>
        <dbReference type="PROSITE" id="PS50928"/>
    </source>
</evidence>
<dbReference type="AlphaFoldDB" id="A0A5C6RIV6"/>
<keyword evidence="6 7" id="KW-0472">Membrane</keyword>
<dbReference type="Pfam" id="PF12911">
    <property type="entry name" value="OppC_N"/>
    <property type="match status" value="1"/>
</dbReference>
<feature type="transmembrane region" description="Helical" evidence="7">
    <location>
        <begin position="402"/>
        <end position="424"/>
    </location>
</feature>
<evidence type="ECO:0000313" key="9">
    <source>
        <dbReference type="EMBL" id="TXB61610.1"/>
    </source>
</evidence>
<feature type="transmembrane region" description="Helical" evidence="7">
    <location>
        <begin position="166"/>
        <end position="189"/>
    </location>
</feature>
<feature type="transmembrane region" description="Helical" evidence="7">
    <location>
        <begin position="201"/>
        <end position="221"/>
    </location>
</feature>
<feature type="transmembrane region" description="Helical" evidence="7">
    <location>
        <begin position="233"/>
        <end position="253"/>
    </location>
</feature>
<comment type="subcellular location">
    <subcellularLocation>
        <location evidence="1 7">Cell membrane</location>
        <topology evidence="1 7">Multi-pass membrane protein</topology>
    </subcellularLocation>
</comment>
<dbReference type="Gene3D" id="1.10.3720.10">
    <property type="entry name" value="MetI-like"/>
    <property type="match status" value="1"/>
</dbReference>
<keyword evidence="3" id="KW-1003">Cell membrane</keyword>
<keyword evidence="4 7" id="KW-0812">Transmembrane</keyword>
<comment type="caution">
    <text evidence="9">The sequence shown here is derived from an EMBL/GenBank/DDBJ whole genome shotgun (WGS) entry which is preliminary data.</text>
</comment>
<dbReference type="PROSITE" id="PS50928">
    <property type="entry name" value="ABC_TM1"/>
    <property type="match status" value="1"/>
</dbReference>
<gene>
    <name evidence="9" type="ORF">FRY97_18220</name>
</gene>
<proteinExistence type="inferred from homology"/>
<evidence type="ECO:0000256" key="6">
    <source>
        <dbReference type="ARBA" id="ARBA00023136"/>
    </source>
</evidence>
<dbReference type="InterPro" id="IPR035906">
    <property type="entry name" value="MetI-like_sf"/>
</dbReference>
<dbReference type="CDD" id="cd06261">
    <property type="entry name" value="TM_PBP2"/>
    <property type="match status" value="1"/>
</dbReference>
<evidence type="ECO:0000256" key="1">
    <source>
        <dbReference type="ARBA" id="ARBA00004651"/>
    </source>
</evidence>
<feature type="transmembrane region" description="Helical" evidence="7">
    <location>
        <begin position="41"/>
        <end position="60"/>
    </location>
</feature>
<evidence type="ECO:0000256" key="7">
    <source>
        <dbReference type="RuleBase" id="RU363032"/>
    </source>
</evidence>
<keyword evidence="2 7" id="KW-0813">Transport</keyword>
<dbReference type="SUPFAM" id="SSF161098">
    <property type="entry name" value="MetI-like"/>
    <property type="match status" value="1"/>
</dbReference>
<dbReference type="InterPro" id="IPR050366">
    <property type="entry name" value="BP-dependent_transpt_permease"/>
</dbReference>
<keyword evidence="5 7" id="KW-1133">Transmembrane helix</keyword>
<sequence>MLIGIQKEREAAQLAGTALHQDQSYRAVVKRQFRKNRMAVWSLRVLYVLAFIAITADFIANEKPIYCKLDGETHFPVLRSYLIGLGLDSWEARFFQYGWHEHDYESVIWPLIPYSAGTMDRKNNNFVSPLETQDVPSWRFRHWLGTDQLGRDIAAGMVSGTRTAMIVGMVSMSIATLIGVFFGALAGYFGDDRLRVSRARLWLNLLAFFLAYFYAVSARAYALQEGHFGREALISIGIALGIFLLLNLLATLLKRSPVLGRAITLPMDLIVMRLIEVMNSIPALLLILSVVAIIESQSIIYIMAIIGLIRWTGIARFIRAELLRVRSLEYIEAAQALGYSKWRVIFRHAIPNALTPVLITIAFGIASAILLEAFLSFLGIGVPAEQVTWGSMLNLARSQFSAWWLAIFPGVAIFVTVTIFNLLGEGLADALDPRRK</sequence>
<dbReference type="GO" id="GO:0005886">
    <property type="term" value="C:plasma membrane"/>
    <property type="evidence" value="ECO:0007669"/>
    <property type="project" value="UniProtKB-SubCell"/>
</dbReference>
<feature type="transmembrane region" description="Helical" evidence="7">
    <location>
        <begin position="357"/>
        <end position="382"/>
    </location>
</feature>
<dbReference type="Proteomes" id="UP000321580">
    <property type="component" value="Unassembled WGS sequence"/>
</dbReference>
<feature type="transmembrane region" description="Helical" evidence="7">
    <location>
        <begin position="300"/>
        <end position="318"/>
    </location>
</feature>
<comment type="similarity">
    <text evidence="7">Belongs to the binding-protein-dependent transport system permease family.</text>
</comment>
<feature type="domain" description="ABC transmembrane type-1" evidence="8">
    <location>
        <begin position="240"/>
        <end position="424"/>
    </location>
</feature>
<reference evidence="9 10" key="1">
    <citation type="submission" date="2019-08" db="EMBL/GenBank/DDBJ databases">
        <title>Genome of Phaeodactylibacter luteus.</title>
        <authorList>
            <person name="Bowman J.P."/>
        </authorList>
    </citation>
    <scope>NUCLEOTIDE SEQUENCE [LARGE SCALE GENOMIC DNA]</scope>
    <source>
        <strain evidence="9 10">KCTC 42180</strain>
    </source>
</reference>
<feature type="transmembrane region" description="Helical" evidence="7">
    <location>
        <begin position="274"/>
        <end position="294"/>
    </location>
</feature>
<evidence type="ECO:0000256" key="3">
    <source>
        <dbReference type="ARBA" id="ARBA00022475"/>
    </source>
</evidence>
<dbReference type="InterPro" id="IPR025966">
    <property type="entry name" value="OppC_N"/>
</dbReference>
<organism evidence="9 10">
    <name type="scientific">Phaeodactylibacter luteus</name>
    <dbReference type="NCBI Taxonomy" id="1564516"/>
    <lineage>
        <taxon>Bacteria</taxon>
        <taxon>Pseudomonadati</taxon>
        <taxon>Bacteroidota</taxon>
        <taxon>Saprospiria</taxon>
        <taxon>Saprospirales</taxon>
        <taxon>Haliscomenobacteraceae</taxon>
        <taxon>Phaeodactylibacter</taxon>
    </lineage>
</organism>
<keyword evidence="10" id="KW-1185">Reference proteome</keyword>
<dbReference type="InterPro" id="IPR000515">
    <property type="entry name" value="MetI-like"/>
</dbReference>
<dbReference type="OrthoDB" id="9783218at2"/>
<dbReference type="Pfam" id="PF00528">
    <property type="entry name" value="BPD_transp_1"/>
    <property type="match status" value="1"/>
</dbReference>
<accession>A0A5C6RIV6</accession>
<dbReference type="EMBL" id="VOOR01000051">
    <property type="protein sequence ID" value="TXB61610.1"/>
    <property type="molecule type" value="Genomic_DNA"/>
</dbReference>
<name>A0A5C6RIV6_9BACT</name>
<dbReference type="PANTHER" id="PTHR43386:SF1">
    <property type="entry name" value="D,D-DIPEPTIDE TRANSPORT SYSTEM PERMEASE PROTEIN DDPC-RELATED"/>
    <property type="match status" value="1"/>
</dbReference>
<evidence type="ECO:0000256" key="2">
    <source>
        <dbReference type="ARBA" id="ARBA00022448"/>
    </source>
</evidence>
<evidence type="ECO:0000256" key="5">
    <source>
        <dbReference type="ARBA" id="ARBA00022989"/>
    </source>
</evidence>
<dbReference type="GO" id="GO:0055085">
    <property type="term" value="P:transmembrane transport"/>
    <property type="evidence" value="ECO:0007669"/>
    <property type="project" value="InterPro"/>
</dbReference>
<dbReference type="PANTHER" id="PTHR43386">
    <property type="entry name" value="OLIGOPEPTIDE TRANSPORT SYSTEM PERMEASE PROTEIN APPC"/>
    <property type="match status" value="1"/>
</dbReference>
<dbReference type="RefSeq" id="WP_147169003.1">
    <property type="nucleotide sequence ID" value="NZ_VOOR01000051.1"/>
</dbReference>
<evidence type="ECO:0000256" key="4">
    <source>
        <dbReference type="ARBA" id="ARBA00022692"/>
    </source>
</evidence>
<protein>
    <submittedName>
        <fullName evidence="9">ABC transporter permease</fullName>
    </submittedName>
</protein>